<evidence type="ECO:0000256" key="1">
    <source>
        <dbReference type="ARBA" id="ARBA00007358"/>
    </source>
</evidence>
<comment type="similarity">
    <text evidence="1">Belongs to the iron-containing alcohol dehydrogenase family.</text>
</comment>
<dbReference type="CDD" id="cd08551">
    <property type="entry name" value="Fe-ADH"/>
    <property type="match status" value="1"/>
</dbReference>
<dbReference type="InterPro" id="IPR001670">
    <property type="entry name" value="ADH_Fe/GldA"/>
</dbReference>
<dbReference type="InterPro" id="IPR039697">
    <property type="entry name" value="Alcohol_dehydrogenase_Fe"/>
</dbReference>
<dbReference type="PANTHER" id="PTHR11496:SF102">
    <property type="entry name" value="ALCOHOL DEHYDROGENASE 4"/>
    <property type="match status" value="1"/>
</dbReference>
<keyword evidence="6" id="KW-1185">Reference proteome</keyword>
<dbReference type="EMBL" id="JAUSUE010000021">
    <property type="protein sequence ID" value="MDQ0204779.1"/>
    <property type="molecule type" value="Genomic_DNA"/>
</dbReference>
<accession>A0ABT9YCH7</accession>
<evidence type="ECO:0000313" key="6">
    <source>
        <dbReference type="Proteomes" id="UP001239167"/>
    </source>
</evidence>
<dbReference type="Proteomes" id="UP001239167">
    <property type="component" value="Unassembled WGS sequence"/>
</dbReference>
<gene>
    <name evidence="5" type="ORF">J2S01_002512</name>
</gene>
<feature type="domain" description="Fe-containing alcohol dehydrogenase-like C-terminal" evidence="4">
    <location>
        <begin position="194"/>
        <end position="385"/>
    </location>
</feature>
<dbReference type="Gene3D" id="1.20.1090.10">
    <property type="entry name" value="Dehydroquinate synthase-like - alpha domain"/>
    <property type="match status" value="1"/>
</dbReference>
<dbReference type="Pfam" id="PF25137">
    <property type="entry name" value="ADH_Fe_C"/>
    <property type="match status" value="1"/>
</dbReference>
<evidence type="ECO:0000256" key="2">
    <source>
        <dbReference type="ARBA" id="ARBA00023002"/>
    </source>
</evidence>
<keyword evidence="2" id="KW-0560">Oxidoreductase</keyword>
<dbReference type="SUPFAM" id="SSF56796">
    <property type="entry name" value="Dehydroquinate synthase-like"/>
    <property type="match status" value="1"/>
</dbReference>
<dbReference type="InterPro" id="IPR056798">
    <property type="entry name" value="ADH_Fe_C"/>
</dbReference>
<name>A0ABT9YCH7_9FIRM</name>
<proteinExistence type="inferred from homology"/>
<evidence type="ECO:0000259" key="4">
    <source>
        <dbReference type="Pfam" id="PF25137"/>
    </source>
</evidence>
<evidence type="ECO:0000313" key="5">
    <source>
        <dbReference type="EMBL" id="MDQ0204779.1"/>
    </source>
</evidence>
<dbReference type="Pfam" id="PF00465">
    <property type="entry name" value="Fe-ADH"/>
    <property type="match status" value="1"/>
</dbReference>
<comment type="caution">
    <text evidence="5">The sequence shown here is derived from an EMBL/GenBank/DDBJ whole genome shotgun (WGS) entry which is preliminary data.</text>
</comment>
<reference evidence="5 6" key="1">
    <citation type="submission" date="2023-07" db="EMBL/GenBank/DDBJ databases">
        <title>Genomic Encyclopedia of Type Strains, Phase IV (KMG-IV): sequencing the most valuable type-strain genomes for metagenomic binning, comparative biology and taxonomic classification.</title>
        <authorList>
            <person name="Goeker M."/>
        </authorList>
    </citation>
    <scope>NUCLEOTIDE SEQUENCE [LARGE SCALE GENOMIC DNA]</scope>
    <source>
        <strain evidence="5 6">DSM 16980</strain>
    </source>
</reference>
<dbReference type="Gene3D" id="3.40.50.1970">
    <property type="match status" value="1"/>
</dbReference>
<protein>
    <submittedName>
        <fullName evidence="5">Alcohol dehydrogenase class IV</fullName>
    </submittedName>
</protein>
<sequence>MFMPFTYKHDVQIEFGPGKTKDIAESVKAENAGKAMLVIDKDLRKLHIADEICAALTENNIAYCIFDDFTPNPSVLSVDSCAKQIRAEHCEIIIAIGGGSSMDVGKGAAVIATNEGGIMDYMYLRKDNAKVPEHPLLPVIAVPTTSGTGSEVSECIVLIDTDNIKDVMYSSILLPKYAYVDPELTYKMPASICANTGLDVLGHALEAYIATLENIMADLFAKEAIKLTFQYLPKAVSGDKEARIYMALASMYAGIAQSKNGCVLPHAVSCPLSASYGVPHGLGVGVAQIPNIEYTRDVCAEQYKQILDYIDPLAHEVPADEAADGLIEKIKTLFTAVGVDMKLDIGAVDKAVITKMSREALLEIDIEGSPRQPVTQEDVEAFYYKMLKL</sequence>
<dbReference type="PANTHER" id="PTHR11496">
    <property type="entry name" value="ALCOHOL DEHYDROGENASE"/>
    <property type="match status" value="1"/>
</dbReference>
<evidence type="ECO:0000259" key="3">
    <source>
        <dbReference type="Pfam" id="PF00465"/>
    </source>
</evidence>
<organism evidence="5 6">
    <name type="scientific">Pectinatus haikarae</name>
    <dbReference type="NCBI Taxonomy" id="349096"/>
    <lineage>
        <taxon>Bacteria</taxon>
        <taxon>Bacillati</taxon>
        <taxon>Bacillota</taxon>
        <taxon>Negativicutes</taxon>
        <taxon>Selenomonadales</taxon>
        <taxon>Selenomonadaceae</taxon>
        <taxon>Pectinatus</taxon>
    </lineage>
</organism>
<feature type="domain" description="Alcohol dehydrogenase iron-type/glycerol dehydrogenase GldA" evidence="3">
    <location>
        <begin position="12"/>
        <end position="182"/>
    </location>
</feature>